<keyword evidence="9" id="KW-1185">Reference proteome</keyword>
<dbReference type="InterPro" id="IPR011765">
    <property type="entry name" value="Pept_M16_N"/>
</dbReference>
<dbReference type="eggNOG" id="COG0612">
    <property type="taxonomic scope" value="Bacteria"/>
</dbReference>
<dbReference type="KEGG" id="sgn:SGRA_2067"/>
<evidence type="ECO:0000313" key="8">
    <source>
        <dbReference type="EMBL" id="AFC24798.1"/>
    </source>
</evidence>
<organism evidence="8 9">
    <name type="scientific">Saprospira grandis (strain Lewin)</name>
    <dbReference type="NCBI Taxonomy" id="984262"/>
    <lineage>
        <taxon>Bacteria</taxon>
        <taxon>Pseudomonadati</taxon>
        <taxon>Bacteroidota</taxon>
        <taxon>Saprospiria</taxon>
        <taxon>Saprospirales</taxon>
        <taxon>Saprospiraceae</taxon>
        <taxon>Saprospira</taxon>
    </lineage>
</organism>
<dbReference type="AlphaFoldDB" id="H6L2P1"/>
<dbReference type="InterPro" id="IPR050626">
    <property type="entry name" value="Peptidase_M16"/>
</dbReference>
<evidence type="ECO:0000256" key="2">
    <source>
        <dbReference type="ARBA" id="ARBA00022670"/>
    </source>
</evidence>
<keyword evidence="3" id="KW-0378">Hydrolase</keyword>
<evidence type="ECO:0000313" key="9">
    <source>
        <dbReference type="Proteomes" id="UP000007519"/>
    </source>
</evidence>
<dbReference type="Gene3D" id="3.30.830.10">
    <property type="entry name" value="Metalloenzyme, LuxS/M16 peptidase-like"/>
    <property type="match status" value="2"/>
</dbReference>
<dbReference type="GO" id="GO:0006508">
    <property type="term" value="P:proteolysis"/>
    <property type="evidence" value="ECO:0007669"/>
    <property type="project" value="UniProtKB-KW"/>
</dbReference>
<dbReference type="RefSeq" id="WP_015692417.1">
    <property type="nucleotide sequence ID" value="NC_016940.1"/>
</dbReference>
<keyword evidence="2 8" id="KW-0645">Protease</keyword>
<dbReference type="Proteomes" id="UP000007519">
    <property type="component" value="Chromosome"/>
</dbReference>
<dbReference type="GO" id="GO:0046872">
    <property type="term" value="F:metal ion binding"/>
    <property type="evidence" value="ECO:0007669"/>
    <property type="project" value="InterPro"/>
</dbReference>
<evidence type="ECO:0000256" key="3">
    <source>
        <dbReference type="ARBA" id="ARBA00022801"/>
    </source>
</evidence>
<name>H6L2P1_SAPGL</name>
<accession>H6L2P1</accession>
<evidence type="ECO:0000259" key="7">
    <source>
        <dbReference type="Pfam" id="PF05193"/>
    </source>
</evidence>
<feature type="domain" description="Peptidase M16 N-terminal" evidence="6">
    <location>
        <begin position="14"/>
        <end position="156"/>
    </location>
</feature>
<evidence type="ECO:0000256" key="1">
    <source>
        <dbReference type="ARBA" id="ARBA00007261"/>
    </source>
</evidence>
<dbReference type="STRING" id="984262.SGRA_2067"/>
<dbReference type="OrthoDB" id="9811314at2"/>
<proteinExistence type="inferred from homology"/>
<protein>
    <submittedName>
        <fullName evidence="8">Zinc protease</fullName>
    </submittedName>
</protein>
<comment type="similarity">
    <text evidence="1">Belongs to the peptidase M16 family.</text>
</comment>
<dbReference type="SUPFAM" id="SSF63411">
    <property type="entry name" value="LuxS/MPP-like metallohydrolase"/>
    <property type="match status" value="2"/>
</dbReference>
<keyword evidence="4" id="KW-0862">Zinc</keyword>
<dbReference type="GO" id="GO:0008237">
    <property type="term" value="F:metallopeptidase activity"/>
    <property type="evidence" value="ECO:0007669"/>
    <property type="project" value="UniProtKB-KW"/>
</dbReference>
<feature type="domain" description="Peptidase M16 C-terminal" evidence="7">
    <location>
        <begin position="169"/>
        <end position="344"/>
    </location>
</feature>
<dbReference type="PANTHER" id="PTHR43690">
    <property type="entry name" value="NARDILYSIN"/>
    <property type="match status" value="1"/>
</dbReference>
<evidence type="ECO:0000256" key="4">
    <source>
        <dbReference type="ARBA" id="ARBA00022833"/>
    </source>
</evidence>
<evidence type="ECO:0000259" key="6">
    <source>
        <dbReference type="Pfam" id="PF00675"/>
    </source>
</evidence>
<keyword evidence="5" id="KW-0482">Metalloprotease</keyword>
<dbReference type="InterPro" id="IPR007863">
    <property type="entry name" value="Peptidase_M16_C"/>
</dbReference>
<dbReference type="EMBL" id="CP002831">
    <property type="protein sequence ID" value="AFC24798.1"/>
    <property type="molecule type" value="Genomic_DNA"/>
</dbReference>
<dbReference type="Pfam" id="PF00675">
    <property type="entry name" value="Peptidase_M16"/>
    <property type="match status" value="1"/>
</dbReference>
<reference evidence="8 9" key="1">
    <citation type="journal article" date="2012" name="Stand. Genomic Sci.">
        <title>Complete genome sequencing and analysis of Saprospira grandis str. Lewin, a predatory marine bacterium.</title>
        <authorList>
            <person name="Saw J.H."/>
            <person name="Yuryev A."/>
            <person name="Kanbe M."/>
            <person name="Hou S."/>
            <person name="Young A.G."/>
            <person name="Aizawa S."/>
            <person name="Alam M."/>
        </authorList>
    </citation>
    <scope>NUCLEOTIDE SEQUENCE [LARGE SCALE GENOMIC DNA]</scope>
    <source>
        <strain evidence="8 9">Lewin</strain>
    </source>
</reference>
<gene>
    <name evidence="8" type="ordered locus">SGRA_2067</name>
</gene>
<sequence>MINYKRYQLANGLRVLLQEDPSSPMLTLCMNYEVGSKDELPGRSGFAHLFEHLMFAGSQHAPNFDQLIQLAGGENNAFTNQDMTVFYDILPYQNLDLGLWLEADRMQNLCIEPQPLQKEKRVVVEEFKESCLEEPYGDLWHILGDLAFKEHPYKRPVIGESFEHIEAASLEEVREFYVNYYCPNNAVLSISGKIKAEEVLERVEHWFGHIPRGAVKRPAYAAEPPQLVGRKKVHRANVTDAALYMAFPAAARLETAYYLEDLLSDILGLSDSSLLVRQLVKQQKLFSELDVYITGTVEAGLFVIEGKLQDGVDIEQAEQAVWAALEEFKAQPISEEQLQKLQNNTEHNLLFGEIRPFQKALSLGYYELLGQAQLINEEADYYQQITAKQLQLQAQFLFQQEKASVLYYLPKA</sequence>
<dbReference type="HOGENOM" id="CLU_009902_1_1_10"/>
<dbReference type="Pfam" id="PF05193">
    <property type="entry name" value="Peptidase_M16_C"/>
    <property type="match status" value="1"/>
</dbReference>
<dbReference type="PANTHER" id="PTHR43690:SF17">
    <property type="entry name" value="PROTEIN YHJJ"/>
    <property type="match status" value="1"/>
</dbReference>
<dbReference type="InterPro" id="IPR011249">
    <property type="entry name" value="Metalloenz_LuxS/M16"/>
</dbReference>
<evidence type="ECO:0000256" key="5">
    <source>
        <dbReference type="ARBA" id="ARBA00023049"/>
    </source>
</evidence>